<evidence type="ECO:0000313" key="3">
    <source>
        <dbReference type="EMBL" id="KKK36078.1"/>
    </source>
</evidence>
<dbReference type="PATRIC" id="fig|1408103.3.peg.4709"/>
<accession>A0A0M2SPC1</accession>
<sequence length="142" mass="16105">MKKHFFLLAILILVLTACGTEIENVEEVSVNYWENGVGNQQDEVISNKNIVNTFVNAVNDAKKLDEDNIIKTKPLLSFNLVSKDEEQGYHLWITSSGIGYIQNLYPSEGQTFELSKTSVENLTKFVDSRDNVDVINDVEFEE</sequence>
<gene>
    <name evidence="3" type="ORF">WQ57_21405</name>
</gene>
<name>A0A0M2SPC1_9BACI</name>
<feature type="domain" description="YhfM-like" evidence="2">
    <location>
        <begin position="41"/>
        <end position="128"/>
    </location>
</feature>
<evidence type="ECO:0000256" key="1">
    <source>
        <dbReference type="SAM" id="SignalP"/>
    </source>
</evidence>
<proteinExistence type="predicted"/>
<comment type="caution">
    <text evidence="3">The sequence shown here is derived from an EMBL/GenBank/DDBJ whole genome shotgun (WGS) entry which is preliminary data.</text>
</comment>
<protein>
    <recommendedName>
        <fullName evidence="2">YhfM-like domain-containing protein</fullName>
    </recommendedName>
</protein>
<dbReference type="AlphaFoldDB" id="A0A0M2SPC1"/>
<dbReference type="Proteomes" id="UP000034166">
    <property type="component" value="Unassembled WGS sequence"/>
</dbReference>
<dbReference type="InterPro" id="IPR058780">
    <property type="entry name" value="YhfM-like_dom"/>
</dbReference>
<organism evidence="3 4">
    <name type="scientific">Mesobacillus campisalis</name>
    <dbReference type="NCBI Taxonomy" id="1408103"/>
    <lineage>
        <taxon>Bacteria</taxon>
        <taxon>Bacillati</taxon>
        <taxon>Bacillota</taxon>
        <taxon>Bacilli</taxon>
        <taxon>Bacillales</taxon>
        <taxon>Bacillaceae</taxon>
        <taxon>Mesobacillus</taxon>
    </lineage>
</organism>
<dbReference type="EMBL" id="LAYY01000044">
    <property type="protein sequence ID" value="KKK36078.1"/>
    <property type="molecule type" value="Genomic_DNA"/>
</dbReference>
<feature type="signal peptide" evidence="1">
    <location>
        <begin position="1"/>
        <end position="19"/>
    </location>
</feature>
<keyword evidence="1" id="KW-0732">Signal</keyword>
<reference evidence="3 4" key="1">
    <citation type="submission" date="2015-04" db="EMBL/GenBank/DDBJ databases">
        <title>Taxonomic description and genome sequence of Bacillus campisalis sp. nov., a novel member of the genus Bacillus isolated from solar saltern.</title>
        <authorList>
            <person name="Mathan Kumar R."/>
            <person name="Kaur G."/>
            <person name="Kumar A."/>
            <person name="Singh N.K."/>
            <person name="Kaur N."/>
            <person name="Kumar N."/>
            <person name="Mayilraj S."/>
        </authorList>
    </citation>
    <scope>NUCLEOTIDE SEQUENCE [LARGE SCALE GENOMIC DNA]</scope>
    <source>
        <strain evidence="3 4">SA2-6</strain>
    </source>
</reference>
<dbReference type="PROSITE" id="PS51257">
    <property type="entry name" value="PROKAR_LIPOPROTEIN"/>
    <property type="match status" value="1"/>
</dbReference>
<keyword evidence="4" id="KW-1185">Reference proteome</keyword>
<feature type="chain" id="PRO_5039386730" description="YhfM-like domain-containing protein" evidence="1">
    <location>
        <begin position="20"/>
        <end position="142"/>
    </location>
</feature>
<evidence type="ECO:0000313" key="4">
    <source>
        <dbReference type="Proteomes" id="UP000034166"/>
    </source>
</evidence>
<dbReference type="OrthoDB" id="2453485at2"/>
<dbReference type="Pfam" id="PF26353">
    <property type="entry name" value="YhfM"/>
    <property type="match status" value="1"/>
</dbReference>
<dbReference type="RefSeq" id="WP_046525779.1">
    <property type="nucleotide sequence ID" value="NZ_LAYY01000044.1"/>
</dbReference>
<evidence type="ECO:0000259" key="2">
    <source>
        <dbReference type="Pfam" id="PF26353"/>
    </source>
</evidence>